<reference evidence="5" key="1">
    <citation type="submission" date="2020-02" db="EMBL/GenBank/DDBJ databases">
        <authorList>
            <person name="Meier V. D."/>
        </authorList>
    </citation>
    <scope>NUCLEOTIDE SEQUENCE</scope>
    <source>
        <strain evidence="5">AVDCRST_MAG87</strain>
    </source>
</reference>
<keyword evidence="2" id="KW-0560">Oxidoreductase</keyword>
<evidence type="ECO:0000256" key="3">
    <source>
        <dbReference type="SAM" id="Phobius"/>
    </source>
</evidence>
<dbReference type="GO" id="GO:0016491">
    <property type="term" value="F:oxidoreductase activity"/>
    <property type="evidence" value="ECO:0007669"/>
    <property type="project" value="UniProtKB-KW"/>
</dbReference>
<dbReference type="InterPro" id="IPR029479">
    <property type="entry name" value="Nitroreductase"/>
</dbReference>
<organism evidence="5">
    <name type="scientific">uncultured Thermomicrobiales bacterium</name>
    <dbReference type="NCBI Taxonomy" id="1645740"/>
    <lineage>
        <taxon>Bacteria</taxon>
        <taxon>Pseudomonadati</taxon>
        <taxon>Thermomicrobiota</taxon>
        <taxon>Thermomicrobia</taxon>
        <taxon>Thermomicrobiales</taxon>
        <taxon>environmental samples</taxon>
    </lineage>
</organism>
<evidence type="ECO:0000313" key="5">
    <source>
        <dbReference type="EMBL" id="CAA9569531.1"/>
    </source>
</evidence>
<dbReference type="CDD" id="cd02062">
    <property type="entry name" value="Nitro_FMN_reductase"/>
    <property type="match status" value="1"/>
</dbReference>
<keyword evidence="3" id="KW-1133">Transmembrane helix</keyword>
<dbReference type="AlphaFoldDB" id="A0A6J4V6G8"/>
<accession>A0A6J4V6G8</accession>
<dbReference type="EMBL" id="CADCWJ010000507">
    <property type="protein sequence ID" value="CAA9569531.1"/>
    <property type="molecule type" value="Genomic_DNA"/>
</dbReference>
<dbReference type="InterPro" id="IPR000415">
    <property type="entry name" value="Nitroreductase-like"/>
</dbReference>
<comment type="similarity">
    <text evidence="1">Belongs to the nitroreductase family.</text>
</comment>
<feature type="transmembrane region" description="Helical" evidence="3">
    <location>
        <begin position="75"/>
        <end position="92"/>
    </location>
</feature>
<name>A0A6J4V6G8_9BACT</name>
<dbReference type="PANTHER" id="PTHR43673">
    <property type="entry name" value="NAD(P)H NITROREDUCTASE YDGI-RELATED"/>
    <property type="match status" value="1"/>
</dbReference>
<feature type="domain" description="Nitroreductase" evidence="4">
    <location>
        <begin position="23"/>
        <end position="73"/>
    </location>
</feature>
<dbReference type="Gene3D" id="3.40.109.10">
    <property type="entry name" value="NADH Oxidase"/>
    <property type="match status" value="1"/>
</dbReference>
<sequence>MTDRSAAVTQTNEDRIAWLRGLRQSRQFLDQTIPPDVLDELLEVARWTGSAKNTQPWEFIVVDDREMLRRLAEQGAYSGFIAGAALAIVIVLDENALRSEAYDEGRVTERLMLAASVHDLGSGTGWFSTDEAQAGVRALLGIPDGKDVWSAVAFGYVDESGEQRSAAAPGGRKPLAETVSYGRYGERKG</sequence>
<dbReference type="PANTHER" id="PTHR43673:SF10">
    <property type="entry name" value="NADH DEHYDROGENASE_NAD(P)H NITROREDUCTASE XCC3605-RELATED"/>
    <property type="match status" value="1"/>
</dbReference>
<evidence type="ECO:0000259" key="4">
    <source>
        <dbReference type="Pfam" id="PF00881"/>
    </source>
</evidence>
<protein>
    <recommendedName>
        <fullName evidence="4">Nitroreductase domain-containing protein</fullName>
    </recommendedName>
</protein>
<evidence type="ECO:0000256" key="1">
    <source>
        <dbReference type="ARBA" id="ARBA00007118"/>
    </source>
</evidence>
<dbReference type="Pfam" id="PF00881">
    <property type="entry name" value="Nitroreductase"/>
    <property type="match status" value="1"/>
</dbReference>
<evidence type="ECO:0000256" key="2">
    <source>
        <dbReference type="ARBA" id="ARBA00023002"/>
    </source>
</evidence>
<dbReference type="SUPFAM" id="SSF55469">
    <property type="entry name" value="FMN-dependent nitroreductase-like"/>
    <property type="match status" value="1"/>
</dbReference>
<keyword evidence="3" id="KW-0472">Membrane</keyword>
<keyword evidence="3" id="KW-0812">Transmembrane</keyword>
<proteinExistence type="inferred from homology"/>
<gene>
    <name evidence="5" type="ORF">AVDCRST_MAG87-2278</name>
</gene>